<gene>
    <name evidence="2" type="ORF">SL103_30545</name>
</gene>
<dbReference type="RefSeq" id="WP_069572194.1">
    <property type="nucleotide sequence ID" value="NZ_CP017157.1"/>
</dbReference>
<dbReference type="EMBL" id="CP017157">
    <property type="protein sequence ID" value="AOP50015.1"/>
    <property type="molecule type" value="Genomic_DNA"/>
</dbReference>
<keyword evidence="3" id="KW-1185">Reference proteome</keyword>
<sequence length="236" mass="24821">MSAVQVSFEISPIFQRITTGLDPERARAEVTARIHAQGAAVPDELIDEITAEYQKVSTMLADTGVLYSGSCFGQFDGDWSMGSLTIGLQPLSYRDPEVAIAGMTKILAAEHGRHADVSALTLPCGQATLVIRQSPDLRLPAEFSESGEDLPIDVAQLQAFIPVPPSSVPGAQTLLTVTFSTPSTDHWVDCELLVPLLNSIRFRPAREAELGAPSGAPAPEASPAPSIAGGPTAAFG</sequence>
<dbReference type="AlphaFoldDB" id="A0A1D7VTB7"/>
<evidence type="ECO:0000313" key="2">
    <source>
        <dbReference type="EMBL" id="AOP50015.1"/>
    </source>
</evidence>
<proteinExistence type="predicted"/>
<name>A0A1D7VTB7_9ACTN</name>
<accession>A0A1D7VTB7</accession>
<feature type="region of interest" description="Disordered" evidence="1">
    <location>
        <begin position="210"/>
        <end position="236"/>
    </location>
</feature>
<reference evidence="2 3" key="1">
    <citation type="submission" date="2016-09" db="EMBL/GenBank/DDBJ databases">
        <title>Complete genome sequencing of Streptomyces lydicus 103 and metabolic pathways analysis of antibiotic biosynthesis.</title>
        <authorList>
            <person name="Jia N."/>
            <person name="Ding M.-Z."/>
            <person name="Gao F."/>
            <person name="Yuan Y.-J."/>
        </authorList>
    </citation>
    <scope>NUCLEOTIDE SEQUENCE [LARGE SCALE GENOMIC DNA]</scope>
    <source>
        <strain evidence="2 3">103</strain>
    </source>
</reference>
<evidence type="ECO:0000256" key="1">
    <source>
        <dbReference type="SAM" id="MobiDB-lite"/>
    </source>
</evidence>
<dbReference type="OrthoDB" id="4309173at2"/>
<organism evidence="2 3">
    <name type="scientific">Streptomyces lydicus</name>
    <dbReference type="NCBI Taxonomy" id="47763"/>
    <lineage>
        <taxon>Bacteria</taxon>
        <taxon>Bacillati</taxon>
        <taxon>Actinomycetota</taxon>
        <taxon>Actinomycetes</taxon>
        <taxon>Kitasatosporales</taxon>
        <taxon>Streptomycetaceae</taxon>
        <taxon>Streptomyces</taxon>
    </lineage>
</organism>
<dbReference type="KEGG" id="slc:SL103_30545"/>
<protein>
    <submittedName>
        <fullName evidence="2">Uncharacterized protein</fullName>
    </submittedName>
</protein>
<evidence type="ECO:0000313" key="3">
    <source>
        <dbReference type="Proteomes" id="UP000094094"/>
    </source>
</evidence>
<dbReference type="Proteomes" id="UP000094094">
    <property type="component" value="Chromosome"/>
</dbReference>